<dbReference type="PANTHER" id="PTHR42776">
    <property type="entry name" value="SERINE PEPTIDASE S9 FAMILY MEMBER"/>
    <property type="match status" value="1"/>
</dbReference>
<keyword evidence="5" id="KW-1185">Reference proteome</keyword>
<dbReference type="PANTHER" id="PTHR42776:SF4">
    <property type="entry name" value="ACYLAMINO-ACID-RELEASING ENZYME"/>
    <property type="match status" value="1"/>
</dbReference>
<dbReference type="InterPro" id="IPR045550">
    <property type="entry name" value="AARE_N"/>
</dbReference>
<evidence type="ECO:0000313" key="4">
    <source>
        <dbReference type="EMBL" id="CAI5741323.1"/>
    </source>
</evidence>
<dbReference type="SUPFAM" id="SSF82171">
    <property type="entry name" value="DPP6 N-terminal domain-like"/>
    <property type="match status" value="1"/>
</dbReference>
<protein>
    <recommendedName>
        <fullName evidence="3">Acylamino-acid-releasing enzyme N-terminal domain-containing protein</fullName>
    </recommendedName>
</protein>
<name>A0AAV0UYH2_9STRA</name>
<comment type="similarity">
    <text evidence="1">Belongs to the peptidase S9C family.</text>
</comment>
<organism evidence="4 5">
    <name type="scientific">Peronospora destructor</name>
    <dbReference type="NCBI Taxonomy" id="86335"/>
    <lineage>
        <taxon>Eukaryota</taxon>
        <taxon>Sar</taxon>
        <taxon>Stramenopiles</taxon>
        <taxon>Oomycota</taxon>
        <taxon>Peronosporomycetes</taxon>
        <taxon>Peronosporales</taxon>
        <taxon>Peronosporaceae</taxon>
        <taxon>Peronospora</taxon>
    </lineage>
</organism>
<dbReference type="AlphaFoldDB" id="A0AAV0UYH2"/>
<evidence type="ECO:0000259" key="3">
    <source>
        <dbReference type="Pfam" id="PF19283"/>
    </source>
</evidence>
<evidence type="ECO:0000256" key="1">
    <source>
        <dbReference type="ARBA" id="ARBA00010040"/>
    </source>
</evidence>
<reference evidence="4" key="1">
    <citation type="submission" date="2022-12" db="EMBL/GenBank/DDBJ databases">
        <authorList>
            <person name="Webb A."/>
        </authorList>
    </citation>
    <scope>NUCLEOTIDE SEQUENCE</scope>
    <source>
        <strain evidence="4">Pd1</strain>
    </source>
</reference>
<feature type="domain" description="Acylamino-acid-releasing enzyme N-terminal" evidence="3">
    <location>
        <begin position="25"/>
        <end position="279"/>
    </location>
</feature>
<gene>
    <name evidence="4" type="ORF">PDE001_LOCUS7765</name>
</gene>
<comment type="caution">
    <text evidence="4">The sequence shown here is derived from an EMBL/GenBank/DDBJ whole genome shotgun (WGS) entry which is preliminary data.</text>
</comment>
<sequence length="292" mass="32413">MSDVAEHKRVSDLFAQVVASSKSLVSGFLSVDNVSDSASVQLVWGKTDLVNNVTHKYQVQHHVSDLTQKQPKVLVTGFPTYWTNDYTSVSPSTKRVVSLNVERGKGGETSEEVFNVFEDNQLISTFKAPKTLHGSIYLGEREGGIAWSYDEKTIAYVAEKIVVKSPAFWKNVNTLNESKDKEDTPLPGAKFEYEDDWGEQYEGKKTASIFLATVATGKIEEVKGVPTNLTCADVAFVPSNNELVFAATETDNPKRLGIIYCYNRPIALYHVVLNKEDQAKNVVKKLELVPRG</sequence>
<keyword evidence="2" id="KW-0378">Hydrolase</keyword>
<evidence type="ECO:0000256" key="2">
    <source>
        <dbReference type="ARBA" id="ARBA00022801"/>
    </source>
</evidence>
<dbReference type="Pfam" id="PF19283">
    <property type="entry name" value="APEH_N"/>
    <property type="match status" value="1"/>
</dbReference>
<accession>A0AAV0UYH2</accession>
<dbReference type="GO" id="GO:0004252">
    <property type="term" value="F:serine-type endopeptidase activity"/>
    <property type="evidence" value="ECO:0007669"/>
    <property type="project" value="TreeGrafter"/>
</dbReference>
<proteinExistence type="inferred from homology"/>
<evidence type="ECO:0000313" key="5">
    <source>
        <dbReference type="Proteomes" id="UP001162029"/>
    </source>
</evidence>
<dbReference type="Proteomes" id="UP001162029">
    <property type="component" value="Unassembled WGS sequence"/>
</dbReference>
<dbReference type="EMBL" id="CANTFM010001571">
    <property type="protein sequence ID" value="CAI5741323.1"/>
    <property type="molecule type" value="Genomic_DNA"/>
</dbReference>